<dbReference type="PANTHER" id="PTHR33596">
    <property type="entry name" value="COLD-REGULATED 413 PLASMA MEMBRANE PROTEIN 2"/>
    <property type="match status" value="1"/>
</dbReference>
<protein>
    <submittedName>
        <fullName evidence="7">Uncharacterized protein</fullName>
    </submittedName>
</protein>
<sequence length="207" mass="23186">MESLNSIEMGLSGLASKLVYNASSMELLRSSRARADFQWGGTISAIVTWAGDSFYGTCSFQQYEFWIFLFHFASCCLFLIFVDPDTSGEAISLADYTFGIVSVCKFPSRPVQSFKQIYTFLKPFQLLIPTVSHFPLFVLTPDRLAHGLRDSIASGIFCLVLAVFLLVIELRDIGGQFGEEKKKGYFPRGRVVPNLLNFSLSLTWALQ</sequence>
<proteinExistence type="inferred from homology"/>
<comment type="subcellular location">
    <subcellularLocation>
        <location evidence="1">Membrane</location>
        <topology evidence="1">Multi-pass membrane protein</topology>
    </subcellularLocation>
</comment>
<dbReference type="EMBL" id="EQ974493">
    <property type="protein sequence ID" value="EEF29109.1"/>
    <property type="molecule type" value="Genomic_DNA"/>
</dbReference>
<accession>B9T4V8</accession>
<dbReference type="GO" id="GO:0016020">
    <property type="term" value="C:membrane"/>
    <property type="evidence" value="ECO:0007669"/>
    <property type="project" value="UniProtKB-SubCell"/>
</dbReference>
<dbReference type="InterPro" id="IPR008892">
    <property type="entry name" value="COR413"/>
</dbReference>
<evidence type="ECO:0000256" key="3">
    <source>
        <dbReference type="ARBA" id="ARBA00022692"/>
    </source>
</evidence>
<gene>
    <name evidence="7" type="ORF">RCOM_0411650</name>
</gene>
<organism evidence="7 8">
    <name type="scientific">Ricinus communis</name>
    <name type="common">Castor bean</name>
    <dbReference type="NCBI Taxonomy" id="3988"/>
    <lineage>
        <taxon>Eukaryota</taxon>
        <taxon>Viridiplantae</taxon>
        <taxon>Streptophyta</taxon>
        <taxon>Embryophyta</taxon>
        <taxon>Tracheophyta</taxon>
        <taxon>Spermatophyta</taxon>
        <taxon>Magnoliopsida</taxon>
        <taxon>eudicotyledons</taxon>
        <taxon>Gunneridae</taxon>
        <taxon>Pentapetalae</taxon>
        <taxon>rosids</taxon>
        <taxon>fabids</taxon>
        <taxon>Malpighiales</taxon>
        <taxon>Euphorbiaceae</taxon>
        <taxon>Acalyphoideae</taxon>
        <taxon>Acalypheae</taxon>
        <taxon>Ricinus</taxon>
    </lineage>
</organism>
<dbReference type="Proteomes" id="UP000008311">
    <property type="component" value="Unassembled WGS sequence"/>
</dbReference>
<evidence type="ECO:0000256" key="5">
    <source>
        <dbReference type="ARBA" id="ARBA00023136"/>
    </source>
</evidence>
<keyword evidence="8" id="KW-1185">Reference proteome</keyword>
<dbReference type="AlphaFoldDB" id="B9T4V8"/>
<feature type="transmembrane region" description="Helical" evidence="6">
    <location>
        <begin position="63"/>
        <end position="82"/>
    </location>
</feature>
<keyword evidence="5 6" id="KW-0472">Membrane</keyword>
<name>B9T4V8_RICCO</name>
<dbReference type="PANTHER" id="PTHR33596:SF4">
    <property type="entry name" value="COLD-REGULATED 413 PLASMA MEMBRANE PROTEIN 4-LIKE"/>
    <property type="match status" value="1"/>
</dbReference>
<evidence type="ECO:0000256" key="1">
    <source>
        <dbReference type="ARBA" id="ARBA00004141"/>
    </source>
</evidence>
<dbReference type="InParanoid" id="B9T4V8"/>
<reference evidence="8" key="1">
    <citation type="journal article" date="2010" name="Nat. Biotechnol.">
        <title>Draft genome sequence of the oilseed species Ricinus communis.</title>
        <authorList>
            <person name="Chan A.P."/>
            <person name="Crabtree J."/>
            <person name="Zhao Q."/>
            <person name="Lorenzi H."/>
            <person name="Orvis J."/>
            <person name="Puiu D."/>
            <person name="Melake-Berhan A."/>
            <person name="Jones K.M."/>
            <person name="Redman J."/>
            <person name="Chen G."/>
            <person name="Cahoon E.B."/>
            <person name="Gedil M."/>
            <person name="Stanke M."/>
            <person name="Haas B.J."/>
            <person name="Wortman J.R."/>
            <person name="Fraser-Liggett C.M."/>
            <person name="Ravel J."/>
            <person name="Rabinowicz P.D."/>
        </authorList>
    </citation>
    <scope>NUCLEOTIDE SEQUENCE [LARGE SCALE GENOMIC DNA]</scope>
    <source>
        <strain evidence="8">cv. Hale</strain>
    </source>
</reference>
<evidence type="ECO:0000256" key="6">
    <source>
        <dbReference type="SAM" id="Phobius"/>
    </source>
</evidence>
<evidence type="ECO:0000313" key="7">
    <source>
        <dbReference type="EMBL" id="EEF29109.1"/>
    </source>
</evidence>
<evidence type="ECO:0000313" key="8">
    <source>
        <dbReference type="Proteomes" id="UP000008311"/>
    </source>
</evidence>
<feature type="transmembrane region" description="Helical" evidence="6">
    <location>
        <begin position="151"/>
        <end position="170"/>
    </location>
</feature>
<keyword evidence="4 6" id="KW-1133">Transmembrane helix</keyword>
<keyword evidence="3 6" id="KW-0812">Transmembrane</keyword>
<evidence type="ECO:0000256" key="2">
    <source>
        <dbReference type="ARBA" id="ARBA00005852"/>
    </source>
</evidence>
<comment type="similarity">
    <text evidence="2">Belongs to the Cold-regulated 413 protein family.</text>
</comment>
<evidence type="ECO:0000256" key="4">
    <source>
        <dbReference type="ARBA" id="ARBA00022989"/>
    </source>
</evidence>